<evidence type="ECO:0000259" key="1">
    <source>
        <dbReference type="PROSITE" id="PS50878"/>
    </source>
</evidence>
<comment type="caution">
    <text evidence="2">The sequence shown here is derived from an EMBL/GenBank/DDBJ whole genome shotgun (WGS) entry which is preliminary data.</text>
</comment>
<dbReference type="EMBL" id="QGNW01000022">
    <property type="protein sequence ID" value="RVX14050.1"/>
    <property type="molecule type" value="Genomic_DNA"/>
</dbReference>
<gene>
    <name evidence="2" type="primary">LORF2_178</name>
    <name evidence="2" type="ORF">CK203_011320</name>
</gene>
<proteinExistence type="predicted"/>
<dbReference type="Pfam" id="PF00078">
    <property type="entry name" value="RVT_1"/>
    <property type="match status" value="1"/>
</dbReference>
<feature type="domain" description="Reverse transcriptase" evidence="1">
    <location>
        <begin position="440"/>
        <end position="699"/>
    </location>
</feature>
<dbReference type="InterPro" id="IPR043502">
    <property type="entry name" value="DNA/RNA_pol_sf"/>
</dbReference>
<dbReference type="InterPro" id="IPR005135">
    <property type="entry name" value="Endo/exonuclease/phosphatase"/>
</dbReference>
<dbReference type="AlphaFoldDB" id="A0A438JYL1"/>
<evidence type="ECO:0000313" key="2">
    <source>
        <dbReference type="EMBL" id="RVX14050.1"/>
    </source>
</evidence>
<name>A0A438JYL1_VITVI</name>
<dbReference type="PROSITE" id="PS50878">
    <property type="entry name" value="RT_POL"/>
    <property type="match status" value="1"/>
</dbReference>
<organism evidence="2 3">
    <name type="scientific">Vitis vinifera</name>
    <name type="common">Grape</name>
    <dbReference type="NCBI Taxonomy" id="29760"/>
    <lineage>
        <taxon>Eukaryota</taxon>
        <taxon>Viridiplantae</taxon>
        <taxon>Streptophyta</taxon>
        <taxon>Embryophyta</taxon>
        <taxon>Tracheophyta</taxon>
        <taxon>Spermatophyta</taxon>
        <taxon>Magnoliopsida</taxon>
        <taxon>eudicotyledons</taxon>
        <taxon>Gunneridae</taxon>
        <taxon>Pentapetalae</taxon>
        <taxon>rosids</taxon>
        <taxon>Vitales</taxon>
        <taxon>Vitaceae</taxon>
        <taxon>Viteae</taxon>
        <taxon>Vitis</taxon>
    </lineage>
</organism>
<dbReference type="PANTHER" id="PTHR19446">
    <property type="entry name" value="REVERSE TRANSCRIPTASES"/>
    <property type="match status" value="1"/>
</dbReference>
<dbReference type="InterPro" id="IPR000477">
    <property type="entry name" value="RT_dom"/>
</dbReference>
<dbReference type="Proteomes" id="UP000288805">
    <property type="component" value="Unassembled WGS sequence"/>
</dbReference>
<dbReference type="GO" id="GO:0003824">
    <property type="term" value="F:catalytic activity"/>
    <property type="evidence" value="ECO:0007669"/>
    <property type="project" value="InterPro"/>
</dbReference>
<reference evidence="2 3" key="1">
    <citation type="journal article" date="2018" name="PLoS Genet.">
        <title>Population sequencing reveals clonal diversity and ancestral inbreeding in the grapevine cultivar Chardonnay.</title>
        <authorList>
            <person name="Roach M.J."/>
            <person name="Johnson D.L."/>
            <person name="Bohlmann J."/>
            <person name="van Vuuren H.J."/>
            <person name="Jones S.J."/>
            <person name="Pretorius I.S."/>
            <person name="Schmidt S.A."/>
            <person name="Borneman A.R."/>
        </authorList>
    </citation>
    <scope>NUCLEOTIDE SEQUENCE [LARGE SCALE GENOMIC DNA]</scope>
    <source>
        <strain evidence="3">cv. Chardonnay</strain>
        <tissue evidence="2">Leaf</tissue>
    </source>
</reference>
<sequence length="860" mass="99083">MTERVVRSLGSGRFLEWKALNACGSTGGMLICWDKRVLELLEWEVGQFSLSCRFRTLENGAIWAFTGVYEPFTRLEREWLWEEVGAIRGIWEGPWCLGGDFNITLAQGERNRQGRISPAMRRFAEVVDDLGLVDLQLQGGAFTWTGGLNNMSKARLDRFLVSPCWLNQFSRVSQRRLPRPISDHFPVLLEGSSWRRGPAPFRFENMWFKVEGFKDLIRNWWQGTEVRGSASFRLSEKLKKVKQKLKVWNREEFGNLESNKEAAIQQVEYWDRVEDERSLSMEESACKKEAKEVYAKWVELEETHWRQVSRELWLKAGDRNTRYFHRMASAHRRVNHMDRIKINGITMTEEREIREGIVNAFKQQFSESPEWKADIGSLSFNQICVQEAEMLEAPFCEGEVQTTLMEMNGDKAPGPDGFSVFFWQCCWDFVKEEILEFFKEFHDQNTFLKSINNTFLVLIPKKGGAEEFGDFRPINLLEGLYKMLAKVLANRLKKVIDKVVSHDQNAFVKGDTGVICKLDIEKAYDKINWQFLLKVMEKMGFGAKWLRWMWWCISTARFSVMVNGTPVGFFPSSKGLRQGDPLSPYLFVMGMEVLSVLIRRAMEGGFISGCKIQRNRGRAVHIAHLLFADDTIVFCEAKKEYLTNLSWILFWFEAASELKINLAKSEVIPVGEVQRIEELAVELGCRVGKLPSVYLGLPLGVPNKAAYGWDGIEEKMRRRLALWKSQYISKGGRITLIKSTMGSPLETCVEAKYGQEDHGWRTKKAVGACGVGVWKEILKEAGWCWDKMGFKVGKGNKISFWTDVWCGDSALSQRFPHLYTLAANRNAKIEDLWDQIVGEGGWNLRFIRDFNDWEVGLVGE</sequence>
<dbReference type="InterPro" id="IPR036691">
    <property type="entry name" value="Endo/exonu/phosph_ase_sf"/>
</dbReference>
<accession>A0A438JYL1</accession>
<dbReference type="SUPFAM" id="SSF56219">
    <property type="entry name" value="DNase I-like"/>
    <property type="match status" value="1"/>
</dbReference>
<dbReference type="CDD" id="cd01650">
    <property type="entry name" value="RT_nLTR_like"/>
    <property type="match status" value="1"/>
</dbReference>
<dbReference type="Gene3D" id="3.60.10.10">
    <property type="entry name" value="Endonuclease/exonuclease/phosphatase"/>
    <property type="match status" value="1"/>
</dbReference>
<evidence type="ECO:0000313" key="3">
    <source>
        <dbReference type="Proteomes" id="UP000288805"/>
    </source>
</evidence>
<dbReference type="Pfam" id="PF03372">
    <property type="entry name" value="Exo_endo_phos"/>
    <property type="match status" value="1"/>
</dbReference>
<protein>
    <submittedName>
        <fullName evidence="2">LINE-1 retrotransposable element ORF2 protein</fullName>
    </submittedName>
</protein>
<dbReference type="SUPFAM" id="SSF56672">
    <property type="entry name" value="DNA/RNA polymerases"/>
    <property type="match status" value="1"/>
</dbReference>